<organism evidence="2 3">
    <name type="scientific">Decorospora gaudefroyi</name>
    <dbReference type="NCBI Taxonomy" id="184978"/>
    <lineage>
        <taxon>Eukaryota</taxon>
        <taxon>Fungi</taxon>
        <taxon>Dikarya</taxon>
        <taxon>Ascomycota</taxon>
        <taxon>Pezizomycotina</taxon>
        <taxon>Dothideomycetes</taxon>
        <taxon>Pleosporomycetidae</taxon>
        <taxon>Pleosporales</taxon>
        <taxon>Pleosporineae</taxon>
        <taxon>Pleosporaceae</taxon>
        <taxon>Decorospora</taxon>
    </lineage>
</organism>
<gene>
    <name evidence="2" type="ORF">BDW02DRAFT_567614</name>
</gene>
<sequence>MSATDTPVEGWVTKSPAEKKQYLQTQFLVAGQTSGATLWDCVERGQTIVKWGKCVYVLIQAIHDDLGSRVKKGEKIWQLFAALSHAFNTGLLKFANLVALGCNYITKYGKSSPDAVVDELGELAMIQKTPEEAPEKMKTPDSRKNYLSAAFAFFEAIKGEFKDLNKVNAKLGVPLSTIVDSFIAAGKAFAKEYDTDNNDDIEGADDETNGVANHGSMVGSDQAASNTHVAGSQEGEVVVPKPKRPISVYEL</sequence>
<feature type="compositionally biased region" description="Acidic residues" evidence="1">
    <location>
        <begin position="195"/>
        <end position="208"/>
    </location>
</feature>
<protein>
    <submittedName>
        <fullName evidence="2">Uncharacterized protein</fullName>
    </submittedName>
</protein>
<dbReference type="Proteomes" id="UP000800040">
    <property type="component" value="Unassembled WGS sequence"/>
</dbReference>
<dbReference type="EMBL" id="ML975281">
    <property type="protein sequence ID" value="KAF1835854.1"/>
    <property type="molecule type" value="Genomic_DNA"/>
</dbReference>
<name>A0A6A5KNA1_9PLEO</name>
<feature type="region of interest" description="Disordered" evidence="1">
    <location>
        <begin position="195"/>
        <end position="238"/>
    </location>
</feature>
<accession>A0A6A5KNA1</accession>
<proteinExistence type="predicted"/>
<evidence type="ECO:0000313" key="3">
    <source>
        <dbReference type="Proteomes" id="UP000800040"/>
    </source>
</evidence>
<dbReference type="AlphaFoldDB" id="A0A6A5KNA1"/>
<keyword evidence="3" id="KW-1185">Reference proteome</keyword>
<reference evidence="2" key="1">
    <citation type="submission" date="2020-01" db="EMBL/GenBank/DDBJ databases">
        <authorList>
            <consortium name="DOE Joint Genome Institute"/>
            <person name="Haridas S."/>
            <person name="Albert R."/>
            <person name="Binder M."/>
            <person name="Bloem J."/>
            <person name="Labutti K."/>
            <person name="Salamov A."/>
            <person name="Andreopoulos B."/>
            <person name="Baker S.E."/>
            <person name="Barry K."/>
            <person name="Bills G."/>
            <person name="Bluhm B.H."/>
            <person name="Cannon C."/>
            <person name="Castanera R."/>
            <person name="Culley D.E."/>
            <person name="Daum C."/>
            <person name="Ezra D."/>
            <person name="Gonzalez J.B."/>
            <person name="Henrissat B."/>
            <person name="Kuo A."/>
            <person name="Liang C."/>
            <person name="Lipzen A."/>
            <person name="Lutzoni F."/>
            <person name="Magnuson J."/>
            <person name="Mondo S."/>
            <person name="Nolan M."/>
            <person name="Ohm R."/>
            <person name="Pangilinan J."/>
            <person name="Park H.-J."/>
            <person name="Ramirez L."/>
            <person name="Alfaro M."/>
            <person name="Sun H."/>
            <person name="Tritt A."/>
            <person name="Yoshinaga Y."/>
            <person name="Zwiers L.-H."/>
            <person name="Turgeon B.G."/>
            <person name="Goodwin S.B."/>
            <person name="Spatafora J.W."/>
            <person name="Crous P.W."/>
            <person name="Grigoriev I.V."/>
        </authorList>
    </citation>
    <scope>NUCLEOTIDE SEQUENCE</scope>
    <source>
        <strain evidence="2">P77</strain>
    </source>
</reference>
<evidence type="ECO:0000256" key="1">
    <source>
        <dbReference type="SAM" id="MobiDB-lite"/>
    </source>
</evidence>
<evidence type="ECO:0000313" key="2">
    <source>
        <dbReference type="EMBL" id="KAF1835854.1"/>
    </source>
</evidence>